<accession>A0A1D2A6C3</accession>
<feature type="region of interest" description="Disordered" evidence="1">
    <location>
        <begin position="109"/>
        <end position="134"/>
    </location>
</feature>
<feature type="region of interest" description="Disordered" evidence="1">
    <location>
        <begin position="167"/>
        <end position="196"/>
    </location>
</feature>
<dbReference type="AlphaFoldDB" id="A0A1D2A6C3"/>
<reference evidence="2" key="1">
    <citation type="submission" date="2015-08" db="EMBL/GenBank/DDBJ databases">
        <authorList>
            <person name="Babu N.S."/>
            <person name="Beckwith C.J."/>
            <person name="Beseler K.G."/>
            <person name="Brison A."/>
            <person name="Carone J.V."/>
            <person name="Caskin T.P."/>
            <person name="Diamond M."/>
            <person name="Durham M.E."/>
            <person name="Foxe J.M."/>
            <person name="Go M."/>
            <person name="Henderson B.A."/>
            <person name="Jones I.B."/>
            <person name="McGettigan J.A."/>
            <person name="Micheletti S.J."/>
            <person name="Nasrallah M.E."/>
            <person name="Ortiz D."/>
            <person name="Piller C.R."/>
            <person name="Privatt S.R."/>
            <person name="Schneider S.L."/>
            <person name="Sharp S."/>
            <person name="Smith T.C."/>
            <person name="Stanton J.D."/>
            <person name="Ullery H.E."/>
            <person name="Wilson R.J."/>
            <person name="Serrano M.G."/>
            <person name="Buck G."/>
            <person name="Lee V."/>
            <person name="Wang Y."/>
            <person name="Carvalho R."/>
            <person name="Voegtly L."/>
            <person name="Shi R."/>
            <person name="Duckworth R."/>
            <person name="Johnson A."/>
            <person name="Loviza R."/>
            <person name="Walstead R."/>
            <person name="Shah Z."/>
            <person name="Kiflezghi M."/>
            <person name="Wade K."/>
            <person name="Ball S.L."/>
            <person name="Bradley K.W."/>
            <person name="Asai D.J."/>
            <person name="Bowman C.A."/>
            <person name="Russell D.A."/>
            <person name="Pope W.H."/>
            <person name="Jacobs-Sera D."/>
            <person name="Hendrix R.W."/>
            <person name="Hatfull G.F."/>
        </authorList>
    </citation>
    <scope>NUCLEOTIDE SEQUENCE</scope>
</reference>
<feature type="region of interest" description="Disordered" evidence="1">
    <location>
        <begin position="248"/>
        <end position="267"/>
    </location>
</feature>
<gene>
    <name evidence="2" type="ORF">g.19750</name>
</gene>
<dbReference type="EMBL" id="GDKF01003898">
    <property type="protein sequence ID" value="JAT74724.1"/>
    <property type="molecule type" value="Transcribed_RNA"/>
</dbReference>
<proteinExistence type="predicted"/>
<name>A0A1D2A6C3_AUXPR</name>
<protein>
    <submittedName>
        <fullName evidence="2">Uncharacterized protein</fullName>
    </submittedName>
</protein>
<organism evidence="2">
    <name type="scientific">Auxenochlorella protothecoides</name>
    <name type="common">Green microalga</name>
    <name type="synonym">Chlorella protothecoides</name>
    <dbReference type="NCBI Taxonomy" id="3075"/>
    <lineage>
        <taxon>Eukaryota</taxon>
        <taxon>Viridiplantae</taxon>
        <taxon>Chlorophyta</taxon>
        <taxon>core chlorophytes</taxon>
        <taxon>Trebouxiophyceae</taxon>
        <taxon>Chlorellales</taxon>
        <taxon>Chlorellaceae</taxon>
        <taxon>Auxenochlorella</taxon>
    </lineage>
</organism>
<feature type="region of interest" description="Disordered" evidence="1">
    <location>
        <begin position="48"/>
        <end position="93"/>
    </location>
</feature>
<sequence length="490" mass="48975">MTSPVELEKYRQMVMTQLGHAFLMHQQSMLPANSPSHSSLRVAQIPEGSARENLAGGLDTGLRPGRGDDEPASRKRKPTASQGRTPPRKKQDGFWTAAMRFMASQGEELATPAVPPSQHAPAHQSASARVAEEHSARLTAGLQVTGLADGGGSSMSGMCDAGVPGVLDPVSAGDRPRSDSSGCTPGPPSFQHGPVQHRAVPALPFPSMDPALLEMARQAMVATAVPFPPDYEPQLPKLLPEATFDLVASPPSAGPAHSSGSAAGAQAGTRPLHLKFRSGTAGAGAAGDAAGPVLTPTAPGLGRSAGPAAGGTPDAVPSLELTGAELARLLATPQRPLALGLGPLTPFSAFLMDQAAGVGGSTADAGTAAGGTSTGATVGAAAVTPQAVAGLGPLPAPADSPMQMAYLDGLLLDLNFGEDAGLTAPGAPEQGAFALPAQTPAGGKAVLHHLQSPAVEGLTQPPAGLHCQASPGLPGLMSPSLLAAALPEDF</sequence>
<feature type="region of interest" description="Disordered" evidence="1">
    <location>
        <begin position="279"/>
        <end position="317"/>
    </location>
</feature>
<evidence type="ECO:0000313" key="2">
    <source>
        <dbReference type="EMBL" id="JAT74724.1"/>
    </source>
</evidence>
<evidence type="ECO:0000256" key="1">
    <source>
        <dbReference type="SAM" id="MobiDB-lite"/>
    </source>
</evidence>
<feature type="compositionally biased region" description="Low complexity" evidence="1">
    <location>
        <begin position="116"/>
        <end position="128"/>
    </location>
</feature>